<keyword evidence="2" id="KW-0540">Nuclease</keyword>
<dbReference type="GO" id="GO:0016787">
    <property type="term" value="F:hydrolase activity"/>
    <property type="evidence" value="ECO:0007669"/>
    <property type="project" value="UniProtKB-KW"/>
</dbReference>
<name>A0A5Q2N9K4_9FIRM</name>
<evidence type="ECO:0000313" key="5">
    <source>
        <dbReference type="EMBL" id="QGG48950.1"/>
    </source>
</evidence>
<dbReference type="InterPro" id="IPR008201">
    <property type="entry name" value="HepT-like"/>
</dbReference>
<dbReference type="Proteomes" id="UP000366051">
    <property type="component" value="Chromosome"/>
</dbReference>
<dbReference type="PANTHER" id="PTHR33397:SF5">
    <property type="entry name" value="RNASE YUTE-RELATED"/>
    <property type="match status" value="1"/>
</dbReference>
<dbReference type="Gene3D" id="1.20.120.580">
    <property type="entry name" value="bsu32300-like"/>
    <property type="match status" value="1"/>
</dbReference>
<evidence type="ECO:0000256" key="2">
    <source>
        <dbReference type="ARBA" id="ARBA00022722"/>
    </source>
</evidence>
<dbReference type="AlphaFoldDB" id="A0A5Q2N9K4"/>
<evidence type="ECO:0000313" key="6">
    <source>
        <dbReference type="Proteomes" id="UP000366051"/>
    </source>
</evidence>
<sequence>MVDHKLLTQKITLLTEYIKDLTEIRDNAAITLSIFKEDKVTRRYVERTLHLAVECTLDIGSHIIADEKFREPISNKDVFTVLADEKIITPQSLAALQKMAKFRNVLVHDYAKIDPEIIYSILKKNLKDIEDYMEQIIKSYL</sequence>
<comment type="similarity">
    <text evidence="4">Belongs to the HepT RNase toxin family.</text>
</comment>
<dbReference type="PANTHER" id="PTHR33397">
    <property type="entry name" value="UPF0331 PROTEIN YUTE"/>
    <property type="match status" value="1"/>
</dbReference>
<dbReference type="RefSeq" id="WP_153726020.1">
    <property type="nucleotide sequence ID" value="NZ_CP045875.1"/>
</dbReference>
<dbReference type="InterPro" id="IPR037038">
    <property type="entry name" value="HepT-like_sf"/>
</dbReference>
<dbReference type="GO" id="GO:0110001">
    <property type="term" value="C:toxin-antitoxin complex"/>
    <property type="evidence" value="ECO:0007669"/>
    <property type="project" value="InterPro"/>
</dbReference>
<dbReference type="GO" id="GO:0004540">
    <property type="term" value="F:RNA nuclease activity"/>
    <property type="evidence" value="ECO:0007669"/>
    <property type="project" value="InterPro"/>
</dbReference>
<dbReference type="KEGG" id="hcv:FTV88_2861"/>
<dbReference type="Pfam" id="PF01934">
    <property type="entry name" value="HepT-like"/>
    <property type="match status" value="1"/>
</dbReference>
<proteinExistence type="inferred from homology"/>
<protein>
    <recommendedName>
        <fullName evidence="7">DUF86 domain-containing protein</fullName>
    </recommendedName>
</protein>
<dbReference type="NCBIfam" id="NF047751">
    <property type="entry name" value="HepT_toxin"/>
    <property type="match status" value="1"/>
</dbReference>
<dbReference type="EMBL" id="CP045875">
    <property type="protein sequence ID" value="QGG48950.1"/>
    <property type="molecule type" value="Genomic_DNA"/>
</dbReference>
<keyword evidence="1" id="KW-1277">Toxin-antitoxin system</keyword>
<gene>
    <name evidence="5" type="ORF">FTV88_2861</name>
</gene>
<evidence type="ECO:0000256" key="4">
    <source>
        <dbReference type="ARBA" id="ARBA00024207"/>
    </source>
</evidence>
<dbReference type="OrthoDB" id="9796612at2"/>
<keyword evidence="3" id="KW-0378">Hydrolase</keyword>
<accession>A0A5Q2N9K4</accession>
<evidence type="ECO:0000256" key="3">
    <source>
        <dbReference type="ARBA" id="ARBA00022801"/>
    </source>
</evidence>
<evidence type="ECO:0000256" key="1">
    <source>
        <dbReference type="ARBA" id="ARBA00022649"/>
    </source>
</evidence>
<reference evidence="6" key="1">
    <citation type="submission" date="2019-11" db="EMBL/GenBank/DDBJ databases">
        <title>Genome sequence of Heliorestis convoluta strain HH, an alkaliphilic and minimalistic phototrophic bacterium from a soda lake in Egypt.</title>
        <authorList>
            <person name="Dewey E.D."/>
            <person name="Stokes L.M."/>
            <person name="Burchell B.M."/>
            <person name="Shaffer K.N."/>
            <person name="Huntington A.M."/>
            <person name="Baker J.M."/>
            <person name="Nadendla S."/>
            <person name="Giglio M.G."/>
            <person name="Touchman J.W."/>
            <person name="Blankenship R.E."/>
            <person name="Madigan M.T."/>
            <person name="Sattley W.M."/>
        </authorList>
    </citation>
    <scope>NUCLEOTIDE SEQUENCE [LARGE SCALE GENOMIC DNA]</scope>
    <source>
        <strain evidence="6">HH</strain>
    </source>
</reference>
<keyword evidence="6" id="KW-1185">Reference proteome</keyword>
<organism evidence="5 6">
    <name type="scientific">Heliorestis convoluta</name>
    <dbReference type="NCBI Taxonomy" id="356322"/>
    <lineage>
        <taxon>Bacteria</taxon>
        <taxon>Bacillati</taxon>
        <taxon>Bacillota</taxon>
        <taxon>Clostridia</taxon>
        <taxon>Eubacteriales</taxon>
        <taxon>Heliobacteriaceae</taxon>
        <taxon>Heliorestis</taxon>
    </lineage>
</organism>
<dbReference type="InterPro" id="IPR052379">
    <property type="entry name" value="Type_VII_TA_RNase"/>
</dbReference>
<evidence type="ECO:0008006" key="7">
    <source>
        <dbReference type="Google" id="ProtNLM"/>
    </source>
</evidence>